<dbReference type="Proteomes" id="UP000192917">
    <property type="component" value="Unassembled WGS sequence"/>
</dbReference>
<comment type="cofactor">
    <cofactor evidence="1">
        <name>[4Fe-4S] cluster</name>
        <dbReference type="ChEBI" id="CHEBI:49883"/>
    </cofactor>
</comment>
<keyword evidence="5" id="KW-0411">Iron-sulfur</keyword>
<evidence type="ECO:0000256" key="2">
    <source>
        <dbReference type="ARBA" id="ARBA00022691"/>
    </source>
</evidence>
<protein>
    <submittedName>
        <fullName evidence="7">Radical SAM superfamily enzyme YgiQ, UPF0313 family</fullName>
    </submittedName>
</protein>
<keyword evidence="4" id="KW-0408">Iron</keyword>
<dbReference type="SFLD" id="SFLDG01082">
    <property type="entry name" value="B12-binding_domain_containing"/>
    <property type="match status" value="1"/>
</dbReference>
<keyword evidence="3" id="KW-0479">Metal-binding</keyword>
<proteinExistence type="predicted"/>
<dbReference type="GO" id="GO:0051536">
    <property type="term" value="F:iron-sulfur cluster binding"/>
    <property type="evidence" value="ECO:0007669"/>
    <property type="project" value="UniProtKB-KW"/>
</dbReference>
<dbReference type="EMBL" id="FWZX01000032">
    <property type="protein sequence ID" value="SMF73510.1"/>
    <property type="molecule type" value="Genomic_DNA"/>
</dbReference>
<dbReference type="GO" id="GO:0003824">
    <property type="term" value="F:catalytic activity"/>
    <property type="evidence" value="ECO:0007669"/>
    <property type="project" value="InterPro"/>
</dbReference>
<keyword evidence="8" id="KW-1185">Reference proteome</keyword>
<sequence>MKIGVLDIVADAAYESFANLAMGAYYRRQKGQLGPQFVVVWCRQLGHDVSYAVYAGHGDPLSLLPDDLDVVFISAFTRYALLAYALAKRYRQAGVRTILGGPHAKAAPLDSARFFDVVIGDCDRELLDEVLKGPVGPGTVLDSGRPLTDIPSVAERAAELDQTTRNPGLPLWRRMIHLLASTGCPYDCNFCSDWNSRYRALGTEQVRDDMRLVRSRWPDATVIFSDPNFGVRFDQTVGAIESLAPDERPAYVIQCTLSVVKDERLERLRATGCVYLAAGVESWADYSGKAGSAGKQGREKLEQVCSRFEAIARVLPGVQANFIFGVDQDEGGEPAELIKEMLRRLPSINGEINIPTVYGGTPLFDQLLREDRIVRGMPYALYRPPYLTMTLKNYDPLDYFSQLIDIQKAAFSARSFRYHLTREAPAYLKAYSVIRKATEGAEQIRGLRRMRQAFLQDPAMGDFYAGRSTGLPQLYEAALRRLLGRHRELLCDEDIRPVLA</sequence>
<dbReference type="STRING" id="560819.SAMN05428998_13226"/>
<evidence type="ECO:0000256" key="1">
    <source>
        <dbReference type="ARBA" id="ARBA00001966"/>
    </source>
</evidence>
<dbReference type="InterPro" id="IPR051198">
    <property type="entry name" value="BchE-like"/>
</dbReference>
<reference evidence="7 8" key="1">
    <citation type="submission" date="2017-04" db="EMBL/GenBank/DDBJ databases">
        <authorList>
            <person name="Afonso C.L."/>
            <person name="Miller P.J."/>
            <person name="Scott M.A."/>
            <person name="Spackman E."/>
            <person name="Goraichik I."/>
            <person name="Dimitrov K.M."/>
            <person name="Suarez D.L."/>
            <person name="Swayne D.E."/>
        </authorList>
    </citation>
    <scope>NUCLEOTIDE SEQUENCE [LARGE SCALE GENOMIC DNA]</scope>
    <source>
        <strain evidence="7 8">USBA 355</strain>
    </source>
</reference>
<dbReference type="InterPro" id="IPR058240">
    <property type="entry name" value="rSAM_sf"/>
</dbReference>
<feature type="domain" description="Elp3/MiaA/NifB-like radical SAM core" evidence="6">
    <location>
        <begin position="174"/>
        <end position="379"/>
    </location>
</feature>
<evidence type="ECO:0000256" key="5">
    <source>
        <dbReference type="ARBA" id="ARBA00023014"/>
    </source>
</evidence>
<organism evidence="7 8">
    <name type="scientific">Tistlia consotensis USBA 355</name>
    <dbReference type="NCBI Taxonomy" id="560819"/>
    <lineage>
        <taxon>Bacteria</taxon>
        <taxon>Pseudomonadati</taxon>
        <taxon>Pseudomonadota</taxon>
        <taxon>Alphaproteobacteria</taxon>
        <taxon>Rhodospirillales</taxon>
        <taxon>Rhodovibrionaceae</taxon>
        <taxon>Tistlia</taxon>
    </lineage>
</organism>
<dbReference type="InterPro" id="IPR007197">
    <property type="entry name" value="rSAM"/>
</dbReference>
<dbReference type="GO" id="GO:0005829">
    <property type="term" value="C:cytosol"/>
    <property type="evidence" value="ECO:0007669"/>
    <property type="project" value="TreeGrafter"/>
</dbReference>
<dbReference type="Pfam" id="PF04055">
    <property type="entry name" value="Radical_SAM"/>
    <property type="match status" value="1"/>
</dbReference>
<dbReference type="SFLD" id="SFLDS00029">
    <property type="entry name" value="Radical_SAM"/>
    <property type="match status" value="1"/>
</dbReference>
<evidence type="ECO:0000256" key="3">
    <source>
        <dbReference type="ARBA" id="ARBA00022723"/>
    </source>
</evidence>
<name>A0A1Y6CL57_9PROT</name>
<keyword evidence="2" id="KW-0949">S-adenosyl-L-methionine</keyword>
<evidence type="ECO:0000256" key="4">
    <source>
        <dbReference type="ARBA" id="ARBA00023004"/>
    </source>
</evidence>
<dbReference type="SUPFAM" id="SSF102114">
    <property type="entry name" value="Radical SAM enzymes"/>
    <property type="match status" value="1"/>
</dbReference>
<evidence type="ECO:0000313" key="8">
    <source>
        <dbReference type="Proteomes" id="UP000192917"/>
    </source>
</evidence>
<evidence type="ECO:0000313" key="7">
    <source>
        <dbReference type="EMBL" id="SMF73510.1"/>
    </source>
</evidence>
<dbReference type="PANTHER" id="PTHR43409:SF7">
    <property type="entry name" value="BLL1977 PROTEIN"/>
    <property type="match status" value="1"/>
</dbReference>
<dbReference type="GO" id="GO:0046872">
    <property type="term" value="F:metal ion binding"/>
    <property type="evidence" value="ECO:0007669"/>
    <property type="project" value="UniProtKB-KW"/>
</dbReference>
<dbReference type="PANTHER" id="PTHR43409">
    <property type="entry name" value="ANAEROBIC MAGNESIUM-PROTOPORPHYRIN IX MONOMETHYL ESTER CYCLASE-RELATED"/>
    <property type="match status" value="1"/>
</dbReference>
<dbReference type="SMART" id="SM00729">
    <property type="entry name" value="Elp3"/>
    <property type="match status" value="1"/>
</dbReference>
<gene>
    <name evidence="7" type="ORF">SAMN05428998_13226</name>
</gene>
<dbReference type="AlphaFoldDB" id="A0A1Y6CL57"/>
<accession>A0A1Y6CL57</accession>
<dbReference type="RefSeq" id="WP_085125747.1">
    <property type="nucleotide sequence ID" value="NZ_FWZX01000032.1"/>
</dbReference>
<dbReference type="Gene3D" id="3.40.50.280">
    <property type="entry name" value="Cobalamin-binding domain"/>
    <property type="match status" value="1"/>
</dbReference>
<dbReference type="InterPro" id="IPR006638">
    <property type="entry name" value="Elp3/MiaA/NifB-like_rSAM"/>
</dbReference>
<evidence type="ECO:0000259" key="6">
    <source>
        <dbReference type="SMART" id="SM00729"/>
    </source>
</evidence>